<organism evidence="1 2">
    <name type="scientific">Talaromyces rugulosus</name>
    <name type="common">Penicillium rugulosum</name>
    <dbReference type="NCBI Taxonomy" id="121627"/>
    <lineage>
        <taxon>Eukaryota</taxon>
        <taxon>Fungi</taxon>
        <taxon>Dikarya</taxon>
        <taxon>Ascomycota</taxon>
        <taxon>Pezizomycotina</taxon>
        <taxon>Eurotiomycetes</taxon>
        <taxon>Eurotiomycetidae</taxon>
        <taxon>Eurotiales</taxon>
        <taxon>Trichocomaceae</taxon>
        <taxon>Talaromyces</taxon>
        <taxon>Talaromyces sect. Islandici</taxon>
    </lineage>
</organism>
<dbReference type="KEGG" id="trg:TRUGW13939_09960"/>
<dbReference type="RefSeq" id="XP_035348969.1">
    <property type="nucleotide sequence ID" value="XM_035493076.1"/>
</dbReference>
<dbReference type="GeneID" id="55997441"/>
<dbReference type="AlphaFoldDB" id="A0A7H8RBE6"/>
<evidence type="ECO:0000313" key="1">
    <source>
        <dbReference type="EMBL" id="QKX62795.1"/>
    </source>
</evidence>
<dbReference type="PANTHER" id="PTHR14187:SF5">
    <property type="entry name" value="HEAT SHOCK 70 KDA PROTEIN 12A"/>
    <property type="match status" value="1"/>
</dbReference>
<gene>
    <name evidence="1" type="ORF">TRUGW13939_09960</name>
</gene>
<reference evidence="2" key="1">
    <citation type="submission" date="2020-06" db="EMBL/GenBank/DDBJ databases">
        <title>A chromosome-scale genome assembly of Talaromyces rugulosus W13939.</title>
        <authorList>
            <person name="Wang B."/>
            <person name="Guo L."/>
            <person name="Ye K."/>
            <person name="Wang L."/>
        </authorList>
    </citation>
    <scope>NUCLEOTIDE SEQUENCE [LARGE SCALE GENOMIC DNA]</scope>
    <source>
        <strain evidence="2">W13939</strain>
    </source>
</reference>
<name>A0A7H8RBE6_TALRU</name>
<dbReference type="Gene3D" id="3.30.420.40">
    <property type="match status" value="1"/>
</dbReference>
<dbReference type="SUPFAM" id="SSF53067">
    <property type="entry name" value="Actin-like ATPase domain"/>
    <property type="match status" value="2"/>
</dbReference>
<dbReference type="PANTHER" id="PTHR14187">
    <property type="entry name" value="ALPHA KINASE/ELONGATION FACTOR 2 KINASE"/>
    <property type="match status" value="1"/>
</dbReference>
<dbReference type="EMBL" id="CP055902">
    <property type="protein sequence ID" value="QKX62795.1"/>
    <property type="molecule type" value="Genomic_DNA"/>
</dbReference>
<proteinExistence type="predicted"/>
<protein>
    <submittedName>
        <fullName evidence="1">Uncharacterized protein</fullName>
    </submittedName>
</protein>
<keyword evidence="2" id="KW-1185">Reference proteome</keyword>
<dbReference type="CDD" id="cd10170">
    <property type="entry name" value="ASKHA_NBD_HSP70"/>
    <property type="match status" value="1"/>
</dbReference>
<dbReference type="InterPro" id="IPR043129">
    <property type="entry name" value="ATPase_NBD"/>
</dbReference>
<dbReference type="OrthoDB" id="4213913at2759"/>
<evidence type="ECO:0000313" key="2">
    <source>
        <dbReference type="Proteomes" id="UP000509510"/>
    </source>
</evidence>
<accession>A0A7H8RBE6</accession>
<sequence length="405" mass="45444">MPFDTLWMPAGPAIPGNRLEMVIAVDFGTTFTAVAYAKSFAPNQHTVLRYRGPMSPNPNHDKVPSILRYDNGGTTGRFTWGFEARRSLHPGERVHECFKLGLYTKYEEQRYTKSNLSGKYPITTALRLVKGEEAEKLVVDYLSGLKWIIDEHFEEIGPPYNGLPRRYIFTVPATWNYKGEEKIRKCALVAGMGNGNGLQVISEPEAAAIHTLKRKFQIGLAVGNTFIICDAGERTVDIASYTIRSLEPIRLDGAAQGSSVVCGSIFLNRIFADYLQRKLKGYYGDLDPRLLDCAVGEFENRFKAEFTGDDDDTYDIPLVELSDNPRHGMEENTLTLSGKELRENVFDKVIGNIQELVRNQIFTTTGHVKAIFLAGGFGQSAYLKQKLELMHCVKRKDILIAAENR</sequence>
<dbReference type="Proteomes" id="UP000509510">
    <property type="component" value="Chromosome V"/>
</dbReference>